<dbReference type="InterPro" id="IPR017517">
    <property type="entry name" value="Maleyloyr_isom"/>
</dbReference>
<reference evidence="2" key="1">
    <citation type="journal article" date="2018" name="Int. J. Syst. Evol. Microbiol.">
        <title>Jatrophihabitans telluris sp. nov., isolated from sediment soil of lava forest wetlands and the emended description of the genus Jatrophihabitans.</title>
        <authorList>
            <person name="Lee K.C."/>
            <person name="Suh M.K."/>
            <person name="Eom M.K."/>
            <person name="Kim K.K."/>
            <person name="Kim J.S."/>
            <person name="Kim D.S."/>
            <person name="Ko S.H."/>
            <person name="Shin Y.K."/>
            <person name="Lee J.S."/>
        </authorList>
    </citation>
    <scope>NUCLEOTIDE SEQUENCE</scope>
    <source>
        <strain evidence="2">N237</strain>
    </source>
</reference>
<dbReference type="NCBIfam" id="TIGR03083">
    <property type="entry name" value="maleylpyruvate isomerase family mycothiol-dependent enzyme"/>
    <property type="match status" value="1"/>
</dbReference>
<dbReference type="Proteomes" id="UP001056336">
    <property type="component" value="Chromosome"/>
</dbReference>
<dbReference type="EMBL" id="CP097332">
    <property type="protein sequence ID" value="UQX87745.1"/>
    <property type="molecule type" value="Genomic_DNA"/>
</dbReference>
<name>A0ABY4QW72_9ACTN</name>
<evidence type="ECO:0000259" key="1">
    <source>
        <dbReference type="Pfam" id="PF11716"/>
    </source>
</evidence>
<proteinExistence type="predicted"/>
<dbReference type="Pfam" id="PF11716">
    <property type="entry name" value="MDMPI_N"/>
    <property type="match status" value="1"/>
</dbReference>
<accession>A0ABY4QW72</accession>
<dbReference type="InterPro" id="IPR034660">
    <property type="entry name" value="DinB/YfiT-like"/>
</dbReference>
<reference evidence="2" key="2">
    <citation type="submission" date="2022-05" db="EMBL/GenBank/DDBJ databases">
        <authorList>
            <person name="Kim J.-S."/>
            <person name="Lee K."/>
            <person name="Suh M."/>
            <person name="Eom M."/>
            <person name="Kim J.-S."/>
            <person name="Kim D.-S."/>
            <person name="Ko S.-H."/>
            <person name="Shin Y."/>
            <person name="Lee J.-S."/>
        </authorList>
    </citation>
    <scope>NUCLEOTIDE SEQUENCE</scope>
    <source>
        <strain evidence="2">N237</strain>
    </source>
</reference>
<dbReference type="NCBIfam" id="TIGR03086">
    <property type="entry name" value="TIGR03086 family metal-binding protein"/>
    <property type="match status" value="1"/>
</dbReference>
<evidence type="ECO:0000313" key="3">
    <source>
        <dbReference type="Proteomes" id="UP001056336"/>
    </source>
</evidence>
<gene>
    <name evidence="2" type="ORF">M6D93_15770</name>
</gene>
<dbReference type="SUPFAM" id="SSF109854">
    <property type="entry name" value="DinB/YfiT-like putative metalloenzymes"/>
    <property type="match status" value="1"/>
</dbReference>
<dbReference type="RefSeq" id="WP_249770569.1">
    <property type="nucleotide sequence ID" value="NZ_CP097332.1"/>
</dbReference>
<protein>
    <submittedName>
        <fullName evidence="2">TIGR03086 family metal-binding protein</fullName>
    </submittedName>
</protein>
<organism evidence="2 3">
    <name type="scientific">Jatrophihabitans telluris</name>
    <dbReference type="NCBI Taxonomy" id="2038343"/>
    <lineage>
        <taxon>Bacteria</taxon>
        <taxon>Bacillati</taxon>
        <taxon>Actinomycetota</taxon>
        <taxon>Actinomycetes</taxon>
        <taxon>Jatrophihabitantales</taxon>
        <taxon>Jatrophihabitantaceae</taxon>
        <taxon>Jatrophihabitans</taxon>
    </lineage>
</organism>
<dbReference type="InterPro" id="IPR017520">
    <property type="entry name" value="CHP03086"/>
</dbReference>
<keyword evidence="3" id="KW-1185">Reference proteome</keyword>
<dbReference type="InterPro" id="IPR024344">
    <property type="entry name" value="MDMPI_metal-binding"/>
</dbReference>
<feature type="domain" description="Mycothiol-dependent maleylpyruvate isomerase metal-binding" evidence="1">
    <location>
        <begin position="16"/>
        <end position="126"/>
    </location>
</feature>
<evidence type="ECO:0000313" key="2">
    <source>
        <dbReference type="EMBL" id="UQX87745.1"/>
    </source>
</evidence>
<sequence length="189" mass="20966">MTVPTDPAERHRVVAAAFTARVRNASDWDAPAPVAGWRARDVVAHLVEWFPDFLKTATGLTLDRGPSAEHDPVAAWQVHTDAVQRLLDGPQAGTAFRHPMVGQMPLPDAVDRFYTTDVFMHTWDLARATAQDERLDPQTCEDLLAQMVPIEDLMRSSGQYGARVTVPDDADAQTRLLAFIGRDPLRGRQ</sequence>